<dbReference type="SMART" id="SM00028">
    <property type="entry name" value="TPR"/>
    <property type="match status" value="9"/>
</dbReference>
<reference evidence="2" key="1">
    <citation type="submission" date="2023-03" db="EMBL/GenBank/DDBJ databases">
        <authorList>
            <person name="Steffen K."/>
            <person name="Cardenas P."/>
        </authorList>
    </citation>
    <scope>NUCLEOTIDE SEQUENCE</scope>
</reference>
<dbReference type="Pfam" id="PF13181">
    <property type="entry name" value="TPR_8"/>
    <property type="match status" value="1"/>
</dbReference>
<dbReference type="PROSITE" id="PS50293">
    <property type="entry name" value="TPR_REGION"/>
    <property type="match status" value="1"/>
</dbReference>
<dbReference type="PROSITE" id="PS50005">
    <property type="entry name" value="TPR"/>
    <property type="match status" value="2"/>
</dbReference>
<dbReference type="SUPFAM" id="SSF48452">
    <property type="entry name" value="TPR-like"/>
    <property type="match status" value="1"/>
</dbReference>
<dbReference type="InterPro" id="IPR019734">
    <property type="entry name" value="TPR_rpt"/>
</dbReference>
<dbReference type="GO" id="GO:0005737">
    <property type="term" value="C:cytoplasm"/>
    <property type="evidence" value="ECO:0007669"/>
    <property type="project" value="TreeGrafter"/>
</dbReference>
<name>A0AA35TYE7_GEOBA</name>
<dbReference type="InterPro" id="IPR011990">
    <property type="entry name" value="TPR-like_helical_dom_sf"/>
</dbReference>
<dbReference type="PANTHER" id="PTHR43493:SF5">
    <property type="entry name" value="DNA GYRASE SUBUNIT A, CHLOROPLASTIC_MITOCHONDRIAL"/>
    <property type="match status" value="1"/>
</dbReference>
<gene>
    <name evidence="2" type="ORF">GBAR_LOCUS30927</name>
</gene>
<dbReference type="GO" id="GO:0009330">
    <property type="term" value="C:DNA topoisomerase type II (double strand cut, ATP-hydrolyzing) complex"/>
    <property type="evidence" value="ECO:0007669"/>
    <property type="project" value="TreeGrafter"/>
</dbReference>
<dbReference type="Pfam" id="PF03989">
    <property type="entry name" value="DNA_gyraseA_C"/>
    <property type="match status" value="6"/>
</dbReference>
<dbReference type="SUPFAM" id="SSF101904">
    <property type="entry name" value="GyrA/ParC C-terminal domain-like"/>
    <property type="match status" value="1"/>
</dbReference>
<organism evidence="2 3">
    <name type="scientific">Geodia barretti</name>
    <name type="common">Barrett's horny sponge</name>
    <dbReference type="NCBI Taxonomy" id="519541"/>
    <lineage>
        <taxon>Eukaryota</taxon>
        <taxon>Metazoa</taxon>
        <taxon>Porifera</taxon>
        <taxon>Demospongiae</taxon>
        <taxon>Heteroscleromorpha</taxon>
        <taxon>Tetractinellida</taxon>
        <taxon>Astrophorina</taxon>
        <taxon>Geodiidae</taxon>
        <taxon>Geodia</taxon>
    </lineage>
</organism>
<dbReference type="Gene3D" id="2.120.10.90">
    <property type="entry name" value="DNA gyrase/topoisomerase IV, subunit A, C-terminal"/>
    <property type="match status" value="1"/>
</dbReference>
<sequence>MVVTLSHAGYIKRLPMDTYRKQHRGGVGIKGAATKDGDFLEHIFVATAHQNILFFTDLGKCYTLKVHQIPEARRQSTGRAVVNLLRLAQNENITAYVTAYLKVGSQRTEGADAGEVTANKFVFMATQQGVVKKTELARFENTLSNGIIAVNLDDGDKLIGAQVTEGTSDVILVTHKGTAIRFKEKDVRCLGRNTRGVRGIELGAKDFVTQMVIVNGEGTERKKLGKRTAVTAYRSQKRGGKGIIAIGKSTRNGAVVAAKRVADIDELVLISSSGYVTRTAVGDIRRIGRNTQGRGLHAQTDVPADETPELVPLTNADTALNADMVRAANIYAKLMWAAYCRTGERNIRKSKVAYDSLIEELELDGESVEDKVLSAHGASFIYTERAALRFPRLMDLNGAEEDARKAIQLNPGNVDAKWILAKILKERYISSVDQNGRGNPKTKALEEEMLSVGQHIIELDPDHSDAHYYLGNIARYLGKIELAITSFKALTRILPFRAEYHWELGELYEIQNRLEEALQSYERVITIRPEQISVWNRLGQLSLQTGDDSAAMRSFLTVLESLESGAVPRSSRNLGWTEIEAHSGVSLAYQAQGNFEKAEHHITSAIALLEERALSMRSGARTSRARSTERIQLAVRIRDARYTLAQIYLRFNAPQKAVQTFAKILTVDANYAPALTGIGIAYQMLDDVTRAENYLRKAIELPSQDELPDAYNALGYLYAEQGIKLDEAAALVRRALKSAPTSGAYLDSLGVIYFKQGKLDAAIEKFGAGSPLPTRYP</sequence>
<keyword evidence="1" id="KW-0802">TPR repeat</keyword>
<dbReference type="InterPro" id="IPR035516">
    <property type="entry name" value="Gyrase/topoIV_suA_C"/>
</dbReference>
<feature type="repeat" description="TPR" evidence="1">
    <location>
        <begin position="672"/>
        <end position="705"/>
    </location>
</feature>
<dbReference type="GO" id="GO:0003677">
    <property type="term" value="F:DNA binding"/>
    <property type="evidence" value="ECO:0007669"/>
    <property type="project" value="InterPro"/>
</dbReference>
<proteinExistence type="predicted"/>
<dbReference type="GO" id="GO:0006265">
    <property type="term" value="P:DNA topological change"/>
    <property type="evidence" value="ECO:0007669"/>
    <property type="project" value="InterPro"/>
</dbReference>
<dbReference type="GO" id="GO:0005524">
    <property type="term" value="F:ATP binding"/>
    <property type="evidence" value="ECO:0007669"/>
    <property type="project" value="InterPro"/>
</dbReference>
<dbReference type="PANTHER" id="PTHR43493">
    <property type="entry name" value="DNA GYRASE/TOPOISOMERASE SUBUNIT A"/>
    <property type="match status" value="1"/>
</dbReference>
<dbReference type="GO" id="GO:0003918">
    <property type="term" value="F:DNA topoisomerase type II (double strand cut, ATP-hydrolyzing) activity"/>
    <property type="evidence" value="ECO:0007669"/>
    <property type="project" value="TreeGrafter"/>
</dbReference>
<accession>A0AA35TYE7</accession>
<dbReference type="EMBL" id="CASHTH010004400">
    <property type="protein sequence ID" value="CAI8056788.1"/>
    <property type="molecule type" value="Genomic_DNA"/>
</dbReference>
<dbReference type="AlphaFoldDB" id="A0AA35TYE7"/>
<feature type="repeat" description="TPR" evidence="1">
    <location>
        <begin position="498"/>
        <end position="531"/>
    </location>
</feature>
<dbReference type="InterPro" id="IPR006691">
    <property type="entry name" value="GyrA/parC_rep"/>
</dbReference>
<keyword evidence="3" id="KW-1185">Reference proteome</keyword>
<dbReference type="Proteomes" id="UP001174909">
    <property type="component" value="Unassembled WGS sequence"/>
</dbReference>
<dbReference type="Pfam" id="PF13432">
    <property type="entry name" value="TPR_16"/>
    <property type="match status" value="2"/>
</dbReference>
<dbReference type="SUPFAM" id="SSF81901">
    <property type="entry name" value="HCP-like"/>
    <property type="match status" value="1"/>
</dbReference>
<comment type="caution">
    <text evidence="2">The sequence shown here is derived from an EMBL/GenBank/DDBJ whole genome shotgun (WGS) entry which is preliminary data.</text>
</comment>
<evidence type="ECO:0000256" key="1">
    <source>
        <dbReference type="PROSITE-ProRule" id="PRU00339"/>
    </source>
</evidence>
<dbReference type="Gene3D" id="1.25.40.10">
    <property type="entry name" value="Tetratricopeptide repeat domain"/>
    <property type="match status" value="2"/>
</dbReference>
<protein>
    <submittedName>
        <fullName evidence="2">DNA gyrase subunit A</fullName>
    </submittedName>
</protein>
<evidence type="ECO:0000313" key="2">
    <source>
        <dbReference type="EMBL" id="CAI8056788.1"/>
    </source>
</evidence>
<dbReference type="InterPro" id="IPR050220">
    <property type="entry name" value="Type_II_DNA_Topoisomerases"/>
</dbReference>
<evidence type="ECO:0000313" key="3">
    <source>
        <dbReference type="Proteomes" id="UP001174909"/>
    </source>
</evidence>